<comment type="caution">
    <text evidence="2">The sequence shown here is derived from an EMBL/GenBank/DDBJ whole genome shotgun (WGS) entry which is preliminary data.</text>
</comment>
<gene>
    <name evidence="2" type="ORF">L9059_00085</name>
</gene>
<evidence type="ECO:0000313" key="3">
    <source>
        <dbReference type="Proteomes" id="UP001299876"/>
    </source>
</evidence>
<keyword evidence="3" id="KW-1185">Reference proteome</keyword>
<sequence>MIRSAIAAVLSFTIGAASAASGGTVATIDERLIPAQVKFVAPQTPQGVPEFYVDGFIHQPTVESFRKNAFLNGRQVGFVFFNSHGGDLVAAMELGQLIRERGFSTQIGRWTGPNTTPAPGACESACPFALAGGVFRLMDGKSKMGVHQFFKANGVAGDNDIATGQITSILLANHLSNLGVSLRLLEVAAKAGPADMNYLSPLEAYELDLVNAGSLPATWTIRSEQGLVYALGEQTKISGTGRLGLSCNAHNGVSMAAFYKAWYDTNLLNQMDSLALTVDNKRFPVDGIAGPSLKNGFSYVTFDPTPEQLAAFHKGRTVGFSYEKLGTDLKASFTVDVNDSMGMIDSFVRFCGGARPSFADKI</sequence>
<keyword evidence="1" id="KW-0732">Signal</keyword>
<proteinExistence type="predicted"/>
<feature type="signal peptide" evidence="1">
    <location>
        <begin position="1"/>
        <end position="19"/>
    </location>
</feature>
<organism evidence="2 3">
    <name type="scientific">Pseudomonas violetae</name>
    <dbReference type="NCBI Taxonomy" id="2915813"/>
    <lineage>
        <taxon>Bacteria</taxon>
        <taxon>Pseudomonadati</taxon>
        <taxon>Pseudomonadota</taxon>
        <taxon>Gammaproteobacteria</taxon>
        <taxon>Pseudomonadales</taxon>
        <taxon>Pseudomonadaceae</taxon>
        <taxon>Pseudomonas</taxon>
    </lineage>
</organism>
<dbReference type="Gene3D" id="3.90.226.10">
    <property type="entry name" value="2-enoyl-CoA Hydratase, Chain A, domain 1"/>
    <property type="match status" value="1"/>
</dbReference>
<protein>
    <recommendedName>
        <fullName evidence="4">Periplasmic protein</fullName>
    </recommendedName>
</protein>
<feature type="chain" id="PRO_5046152544" description="Periplasmic protein" evidence="1">
    <location>
        <begin position="20"/>
        <end position="362"/>
    </location>
</feature>
<dbReference type="EMBL" id="JAKNRW010000001">
    <property type="protein sequence ID" value="MCK1788610.1"/>
    <property type="molecule type" value="Genomic_DNA"/>
</dbReference>
<evidence type="ECO:0008006" key="4">
    <source>
        <dbReference type="Google" id="ProtNLM"/>
    </source>
</evidence>
<evidence type="ECO:0000256" key="1">
    <source>
        <dbReference type="SAM" id="SignalP"/>
    </source>
</evidence>
<reference evidence="2 3" key="1">
    <citation type="submission" date="2022-02" db="EMBL/GenBank/DDBJ databases">
        <title>Comparative genomics of the first Antarctic Pseudomonas spp. capable of biotransforming 2,4,6-Trinitrotoluene.</title>
        <authorList>
            <person name="Cabrera M.A."/>
            <person name="Marquez S.L."/>
            <person name="Perez-Donoso J.M."/>
        </authorList>
    </citation>
    <scope>NUCLEOTIDE SEQUENCE [LARGE SCALE GENOMIC DNA]</scope>
    <source>
        <strain evidence="2 3">TNT19</strain>
    </source>
</reference>
<accession>A0ABT0ESA4</accession>
<dbReference type="Proteomes" id="UP001299876">
    <property type="component" value="Unassembled WGS sequence"/>
</dbReference>
<dbReference type="SUPFAM" id="SSF52096">
    <property type="entry name" value="ClpP/crotonase"/>
    <property type="match status" value="1"/>
</dbReference>
<dbReference type="InterPro" id="IPR029045">
    <property type="entry name" value="ClpP/crotonase-like_dom_sf"/>
</dbReference>
<evidence type="ECO:0000313" key="2">
    <source>
        <dbReference type="EMBL" id="MCK1788610.1"/>
    </source>
</evidence>
<name>A0ABT0ESA4_9PSED</name>
<dbReference type="RefSeq" id="WP_247285344.1">
    <property type="nucleotide sequence ID" value="NZ_JAKNRW010000001.1"/>
</dbReference>